<evidence type="ECO:0000256" key="1">
    <source>
        <dbReference type="ARBA" id="ARBA00006284"/>
    </source>
</evidence>
<dbReference type="InterPro" id="IPR018193">
    <property type="entry name" value="Glyc_kinase_flavodox-like_fold"/>
</dbReference>
<dbReference type="Pfam" id="PF02595">
    <property type="entry name" value="Gly_kinase"/>
    <property type="match status" value="1"/>
</dbReference>
<dbReference type="NCBIfam" id="TIGR00045">
    <property type="entry name" value="glycerate kinase"/>
    <property type="match status" value="1"/>
</dbReference>
<keyword evidence="3 4" id="KW-0418">Kinase</keyword>
<dbReference type="KEGG" id="jeh:EJN90_09480"/>
<dbReference type="AlphaFoldDB" id="A0A3Q9BL03"/>
<dbReference type="SUPFAM" id="SSF110738">
    <property type="entry name" value="Glycerate kinase I"/>
    <property type="match status" value="1"/>
</dbReference>
<dbReference type="EMBL" id="CP034465">
    <property type="protein sequence ID" value="AZP04852.1"/>
    <property type="molecule type" value="Genomic_DNA"/>
</dbReference>
<evidence type="ECO:0000313" key="5">
    <source>
        <dbReference type="EMBL" id="AZP04852.1"/>
    </source>
</evidence>
<name>A0A3Q9BL03_9LACT</name>
<dbReference type="PIRSF" id="PIRSF006078">
    <property type="entry name" value="GlxK"/>
    <property type="match status" value="1"/>
</dbReference>
<gene>
    <name evidence="5" type="ORF">EJN90_09480</name>
</gene>
<dbReference type="InterPro" id="IPR018197">
    <property type="entry name" value="Glycerate_kinase_RE-like"/>
</dbReference>
<dbReference type="Gene3D" id="3.90.1510.10">
    <property type="entry name" value="Glycerate kinase, domain 2"/>
    <property type="match status" value="1"/>
</dbReference>
<reference evidence="6" key="1">
    <citation type="submission" date="2018-12" db="EMBL/GenBank/DDBJ databases">
        <title>Complete genome sequencing of Jeotgalibaca sp. H21T32.</title>
        <authorList>
            <person name="Bae J.-W."/>
            <person name="Lee S.-Y."/>
        </authorList>
    </citation>
    <scope>NUCLEOTIDE SEQUENCE [LARGE SCALE GENOMIC DNA]</scope>
    <source>
        <strain evidence="6">H21T32</strain>
    </source>
</reference>
<dbReference type="Gene3D" id="3.40.50.10350">
    <property type="entry name" value="Glycerate kinase, domain 1"/>
    <property type="match status" value="1"/>
</dbReference>
<proteinExistence type="inferred from homology"/>
<comment type="similarity">
    <text evidence="1 4">Belongs to the glycerate kinase type-1 family.</text>
</comment>
<protein>
    <submittedName>
        <fullName evidence="5">Glycerate kinase</fullName>
    </submittedName>
</protein>
<dbReference type="InterPro" id="IPR004381">
    <property type="entry name" value="Glycerate_kinase"/>
</dbReference>
<keyword evidence="6" id="KW-1185">Reference proteome</keyword>
<dbReference type="PANTHER" id="PTHR21599">
    <property type="entry name" value="GLYCERATE KINASE"/>
    <property type="match status" value="1"/>
</dbReference>
<keyword evidence="2 4" id="KW-0808">Transferase</keyword>
<dbReference type="Proteomes" id="UP000273326">
    <property type="component" value="Chromosome"/>
</dbReference>
<dbReference type="OrthoDB" id="9774290at2"/>
<evidence type="ECO:0000256" key="2">
    <source>
        <dbReference type="ARBA" id="ARBA00022679"/>
    </source>
</evidence>
<dbReference type="InterPro" id="IPR036129">
    <property type="entry name" value="Glycerate_kinase_sf"/>
</dbReference>
<dbReference type="RefSeq" id="WP_126110659.1">
    <property type="nucleotide sequence ID" value="NZ_CP034465.1"/>
</dbReference>
<dbReference type="PANTHER" id="PTHR21599:SF0">
    <property type="entry name" value="GLYCERATE KINASE"/>
    <property type="match status" value="1"/>
</dbReference>
<evidence type="ECO:0000256" key="3">
    <source>
        <dbReference type="ARBA" id="ARBA00022777"/>
    </source>
</evidence>
<accession>A0A3Q9BL03</accession>
<evidence type="ECO:0000256" key="4">
    <source>
        <dbReference type="PIRNR" id="PIRNR006078"/>
    </source>
</evidence>
<evidence type="ECO:0000313" key="6">
    <source>
        <dbReference type="Proteomes" id="UP000273326"/>
    </source>
</evidence>
<dbReference type="GO" id="GO:0008887">
    <property type="term" value="F:glycerate kinase activity"/>
    <property type="evidence" value="ECO:0007669"/>
    <property type="project" value="UniProtKB-UniRule"/>
</dbReference>
<dbReference type="GO" id="GO:0031388">
    <property type="term" value="P:organic acid phosphorylation"/>
    <property type="evidence" value="ECO:0007669"/>
    <property type="project" value="UniProtKB-UniRule"/>
</dbReference>
<sequence length="376" mass="40814">MKIVTAIDSFKGSMTSKEANEVIKKTLPQHQVETFTVADGGEGTVEAFIEILKGRYVEEKIIGPEGAKIDGKYGWVETERLAIIEVAEGAGITKITSSSLHPRNHTSYGVGEQIVSALNLGAKEIIIGLGGSATVDGGMGMLQALGVEFYDLNNKLIPILPIELGKIHRINKEKMDARLRNIKITIASDVDNELFGKKGAVYVFGPQKGIFAHDLDNYDKEMEHYAKVVNEATKTKQHYTPGAGAAGGIGFALYSFLNASFQSGFQLLAEKGNLENKIKNADLIITGEGKFDSQSLQGKVPIGISRLAKKYQTPVIIFAGIIEKGLVDLPEENIKATIPIVDEPMSLDEAMKKSQILLESAVNRTFKLIDYGKTLS</sequence>
<organism evidence="5 6">
    <name type="scientific">Jeotgalibaca ciconiae</name>
    <dbReference type="NCBI Taxonomy" id="2496265"/>
    <lineage>
        <taxon>Bacteria</taxon>
        <taxon>Bacillati</taxon>
        <taxon>Bacillota</taxon>
        <taxon>Bacilli</taxon>
        <taxon>Lactobacillales</taxon>
        <taxon>Carnobacteriaceae</taxon>
        <taxon>Jeotgalibaca</taxon>
    </lineage>
</organism>